<feature type="transmembrane region" description="Helical" evidence="6">
    <location>
        <begin position="219"/>
        <end position="242"/>
    </location>
</feature>
<dbReference type="PANTHER" id="PTHR43243">
    <property type="entry name" value="INNER MEMBRANE TRANSPORTER YGJI-RELATED"/>
    <property type="match status" value="1"/>
</dbReference>
<dbReference type="EMBL" id="CAAKHA010000028">
    <property type="protein sequence ID" value="VIJ07715.1"/>
    <property type="molecule type" value="Genomic_DNA"/>
</dbReference>
<evidence type="ECO:0000256" key="5">
    <source>
        <dbReference type="ARBA" id="ARBA00023136"/>
    </source>
</evidence>
<evidence type="ECO:0000313" key="9">
    <source>
        <dbReference type="Proteomes" id="UP000508034"/>
    </source>
</evidence>
<keyword evidence="5 6" id="KW-0472">Membrane</keyword>
<dbReference type="EMBL" id="CP013276">
    <property type="protein sequence ID" value="APF32535.1"/>
    <property type="molecule type" value="Genomic_DNA"/>
</dbReference>
<feature type="transmembrane region" description="Helical" evidence="6">
    <location>
        <begin position="154"/>
        <end position="175"/>
    </location>
</feature>
<feature type="transmembrane region" description="Helical" evidence="6">
    <location>
        <begin position="31"/>
        <end position="53"/>
    </location>
</feature>
<feature type="transmembrane region" description="Helical" evidence="6">
    <location>
        <begin position="106"/>
        <end position="134"/>
    </location>
</feature>
<name>A0A1L2Z0D4_BACTI</name>
<dbReference type="PANTHER" id="PTHR43243:SF4">
    <property type="entry name" value="CATIONIC AMINO ACID TRANSPORTER 4"/>
    <property type="match status" value="1"/>
</dbReference>
<evidence type="ECO:0000256" key="2">
    <source>
        <dbReference type="ARBA" id="ARBA00022448"/>
    </source>
</evidence>
<comment type="subcellular location">
    <subcellularLocation>
        <location evidence="1">Membrane</location>
        <topology evidence="1">Multi-pass membrane protein</topology>
    </subcellularLocation>
</comment>
<evidence type="ECO:0000256" key="6">
    <source>
        <dbReference type="SAM" id="Phobius"/>
    </source>
</evidence>
<organism evidence="7">
    <name type="scientific">Bacillus thuringiensis subsp. israelensis</name>
    <dbReference type="NCBI Taxonomy" id="1430"/>
    <lineage>
        <taxon>Bacteria</taxon>
        <taxon>Bacillati</taxon>
        <taxon>Bacillota</taxon>
        <taxon>Bacilli</taxon>
        <taxon>Bacillales</taxon>
        <taxon>Bacillaceae</taxon>
        <taxon>Bacillus</taxon>
        <taxon>Bacillus cereus group</taxon>
    </lineage>
</organism>
<sequence>MSKLFKKKSVTQLLEPSKSKTLMKTLGSFDLVMLGLGSIIGTGVLVLAGLVAARDAGPAVVFSFVLAAIVCGFIALCYAEIASILPVSGSVYTYAYATIGELVAHLVGWMLLSIYILATAAVASGWTGYFHTLISGLGLEMPKSLLMIPSQGGMMNLPAIVITLIITLIITWMLSRGTKESKRITNIMVLIKIGMVILFIIVGVFYIKPGNWVPFTPYGVSGLSASWAAAFFTFMRFDILVTSAEEVKDPQRKLPIGIIVSLIIVTANSTVRIFHISK</sequence>
<reference evidence="7" key="1">
    <citation type="journal article" date="2017" name="Res. Microbiol.">
        <title>Comparative genomics of extrachromosomal elements in Bacillus thuringiensis subsp. israelensis.</title>
        <authorList>
            <person name="Bolotin A."/>
            <person name="Gillis A."/>
            <person name="Sanchis V."/>
            <person name="Nielsen-LeRoux C."/>
            <person name="Mahillon J."/>
            <person name="Lereclus D."/>
            <person name="Sorokin A."/>
        </authorList>
    </citation>
    <scope>NUCLEOTIDE SEQUENCE</scope>
    <source>
        <strain evidence="7">AM65-52</strain>
        <plasmid evidence="7">pAM65-52-1-360K</plasmid>
    </source>
</reference>
<dbReference type="GO" id="GO:0015171">
    <property type="term" value="F:amino acid transmembrane transporter activity"/>
    <property type="evidence" value="ECO:0007669"/>
    <property type="project" value="TreeGrafter"/>
</dbReference>
<dbReference type="Proteomes" id="UP000508034">
    <property type="component" value="Unassembled WGS sequence"/>
</dbReference>
<dbReference type="AlphaFoldDB" id="A0A1L2Z0D4"/>
<dbReference type="InterPro" id="IPR002293">
    <property type="entry name" value="AA/rel_permease1"/>
</dbReference>
<evidence type="ECO:0000256" key="1">
    <source>
        <dbReference type="ARBA" id="ARBA00004141"/>
    </source>
</evidence>
<evidence type="ECO:0000256" key="4">
    <source>
        <dbReference type="ARBA" id="ARBA00022989"/>
    </source>
</evidence>
<reference evidence="8 9" key="2">
    <citation type="submission" date="2019-04" db="EMBL/GenBank/DDBJ databases">
        <authorList>
            <person name="Patino-Navarrete R."/>
            <person name="Patino Navarrete R."/>
        </authorList>
    </citation>
    <scope>NUCLEOTIDE SEQUENCE [LARGE SCALE GENOMIC DNA]</scope>
    <source>
        <strain evidence="8">Bacillus thuringiensis strain AR23</strain>
    </source>
</reference>
<feature type="transmembrane region" description="Helical" evidence="6">
    <location>
        <begin position="187"/>
        <end position="207"/>
    </location>
</feature>
<geneLocation type="plasmid" evidence="7">
    <name>pAM65-52-1-360K</name>
</geneLocation>
<gene>
    <name evidence="8" type="primary">yhdG_5</name>
    <name evidence="7" type="ORF">ATN07_28935</name>
    <name evidence="8" type="ORF">BTAR23_AR23_05814</name>
</gene>
<proteinExistence type="predicted"/>
<dbReference type="Gene3D" id="1.20.1740.10">
    <property type="entry name" value="Amino acid/polyamine transporter I"/>
    <property type="match status" value="1"/>
</dbReference>
<evidence type="ECO:0000256" key="3">
    <source>
        <dbReference type="ARBA" id="ARBA00022692"/>
    </source>
</evidence>
<keyword evidence="4 6" id="KW-1133">Transmembrane helix</keyword>
<keyword evidence="7" id="KW-0614">Plasmid</keyword>
<evidence type="ECO:0000313" key="7">
    <source>
        <dbReference type="EMBL" id="APF32535.1"/>
    </source>
</evidence>
<dbReference type="Pfam" id="PF13520">
    <property type="entry name" value="AA_permease_2"/>
    <property type="match status" value="1"/>
</dbReference>
<accession>A0A1L2Z0D4</accession>
<feature type="transmembrane region" description="Helical" evidence="6">
    <location>
        <begin position="254"/>
        <end position="275"/>
    </location>
</feature>
<evidence type="ECO:0000313" key="8">
    <source>
        <dbReference type="EMBL" id="VIJ07715.1"/>
    </source>
</evidence>
<keyword evidence="2" id="KW-0813">Transport</keyword>
<keyword evidence="3 6" id="KW-0812">Transmembrane</keyword>
<feature type="transmembrane region" description="Helical" evidence="6">
    <location>
        <begin position="59"/>
        <end position="85"/>
    </location>
</feature>
<dbReference type="GO" id="GO:0016020">
    <property type="term" value="C:membrane"/>
    <property type="evidence" value="ECO:0007669"/>
    <property type="project" value="UniProtKB-SubCell"/>
</dbReference>
<protein>
    <submittedName>
        <fullName evidence="7 8">Amino acid permease</fullName>
    </submittedName>
</protein>